<dbReference type="OrthoDB" id="1162205at2"/>
<keyword evidence="1" id="KW-0812">Transmembrane</keyword>
<organism evidence="2 3">
    <name type="scientific">Parahaliea aestuarii</name>
    <dbReference type="NCBI Taxonomy" id="1852021"/>
    <lineage>
        <taxon>Bacteria</taxon>
        <taxon>Pseudomonadati</taxon>
        <taxon>Pseudomonadota</taxon>
        <taxon>Gammaproteobacteria</taxon>
        <taxon>Cellvibrionales</taxon>
        <taxon>Halieaceae</taxon>
        <taxon>Parahaliea</taxon>
    </lineage>
</organism>
<accession>A0A5C8ZXX4</accession>
<evidence type="ECO:0000313" key="3">
    <source>
        <dbReference type="Proteomes" id="UP000321933"/>
    </source>
</evidence>
<dbReference type="AlphaFoldDB" id="A0A5C8ZXX4"/>
<sequence length="226" mass="23651">MKLEMLIGGVAAIIQALSYVVGFTLLATLMNPGSTEGWTQVQKLEFILERQFIFAFWNIVIYVVFGAALVVLAVVLHRLLQPTSSLAVSVGTAFGLIWAGLVIASGMVANVGLAWVSEAYASGAEAAAQTWTVVAIVQDGIGGGVEVVGGIWVLCISAAALRVRTILPKPINLLGLVVGVCGVVTIVPVLSDMGAMFGLLQIVWFFGVGVVLLRAKDTQQVVAANV</sequence>
<dbReference type="Pfam" id="PF14329">
    <property type="entry name" value="DUF4386"/>
    <property type="match status" value="1"/>
</dbReference>
<reference evidence="2 3" key="1">
    <citation type="submission" date="2019-08" db="EMBL/GenBank/DDBJ databases">
        <title>Parahaliea maris sp. nov., isolated from the surface seawater.</title>
        <authorList>
            <person name="Liu Y."/>
        </authorList>
    </citation>
    <scope>NUCLEOTIDE SEQUENCE [LARGE SCALE GENOMIC DNA]</scope>
    <source>
        <strain evidence="2 3">S2-26</strain>
    </source>
</reference>
<evidence type="ECO:0000313" key="2">
    <source>
        <dbReference type="EMBL" id="TXS92554.1"/>
    </source>
</evidence>
<feature type="transmembrane region" description="Helical" evidence="1">
    <location>
        <begin position="52"/>
        <end position="76"/>
    </location>
</feature>
<keyword evidence="1" id="KW-0472">Membrane</keyword>
<name>A0A5C8ZXX4_9GAMM</name>
<feature type="transmembrane region" description="Helical" evidence="1">
    <location>
        <begin position="196"/>
        <end position="213"/>
    </location>
</feature>
<dbReference type="Proteomes" id="UP000321933">
    <property type="component" value="Unassembled WGS sequence"/>
</dbReference>
<dbReference type="RefSeq" id="WP_148063925.1">
    <property type="nucleotide sequence ID" value="NZ_VRYZ01000003.1"/>
</dbReference>
<comment type="caution">
    <text evidence="2">The sequence shown here is derived from an EMBL/GenBank/DDBJ whole genome shotgun (WGS) entry which is preliminary data.</text>
</comment>
<keyword evidence="1" id="KW-1133">Transmembrane helix</keyword>
<evidence type="ECO:0000256" key="1">
    <source>
        <dbReference type="SAM" id="Phobius"/>
    </source>
</evidence>
<proteinExistence type="predicted"/>
<protein>
    <submittedName>
        <fullName evidence="2">DUF4386 family protein</fullName>
    </submittedName>
</protein>
<gene>
    <name evidence="2" type="ORF">FVW59_09065</name>
</gene>
<feature type="transmembrane region" description="Helical" evidence="1">
    <location>
        <begin position="6"/>
        <end position="31"/>
    </location>
</feature>
<feature type="transmembrane region" description="Helical" evidence="1">
    <location>
        <begin position="171"/>
        <end position="190"/>
    </location>
</feature>
<keyword evidence="3" id="KW-1185">Reference proteome</keyword>
<feature type="transmembrane region" description="Helical" evidence="1">
    <location>
        <begin position="96"/>
        <end position="116"/>
    </location>
</feature>
<dbReference type="EMBL" id="VRYZ01000003">
    <property type="protein sequence ID" value="TXS92554.1"/>
    <property type="molecule type" value="Genomic_DNA"/>
</dbReference>
<dbReference type="InterPro" id="IPR025495">
    <property type="entry name" value="DUF4386"/>
</dbReference>